<dbReference type="PANTHER" id="PTHR13929:SF0">
    <property type="entry name" value="UBIA PRENYLTRANSFERASE DOMAIN-CONTAINING PROTEIN 1"/>
    <property type="match status" value="1"/>
</dbReference>
<dbReference type="InterPro" id="IPR044878">
    <property type="entry name" value="UbiA_sf"/>
</dbReference>
<feature type="transmembrane region" description="Helical" evidence="8">
    <location>
        <begin position="41"/>
        <end position="58"/>
    </location>
</feature>
<feature type="transmembrane region" description="Helical" evidence="8">
    <location>
        <begin position="12"/>
        <end position="35"/>
    </location>
</feature>
<feature type="transmembrane region" description="Helical" evidence="8">
    <location>
        <begin position="156"/>
        <end position="174"/>
    </location>
</feature>
<evidence type="ECO:0000256" key="8">
    <source>
        <dbReference type="SAM" id="Phobius"/>
    </source>
</evidence>
<keyword evidence="7 8" id="KW-0472">Membrane</keyword>
<dbReference type="GO" id="GO:0004659">
    <property type="term" value="F:prenyltransferase activity"/>
    <property type="evidence" value="ECO:0007669"/>
    <property type="project" value="InterPro"/>
</dbReference>
<dbReference type="GO" id="GO:0042371">
    <property type="term" value="P:vitamin K biosynthetic process"/>
    <property type="evidence" value="ECO:0007669"/>
    <property type="project" value="TreeGrafter"/>
</dbReference>
<keyword evidence="5 8" id="KW-0812">Transmembrane</keyword>
<keyword evidence="6 8" id="KW-1133">Transmembrane helix</keyword>
<organism evidence="9 10">
    <name type="scientific">Salibacterium halotolerans</name>
    <dbReference type="NCBI Taxonomy" id="1884432"/>
    <lineage>
        <taxon>Bacteria</taxon>
        <taxon>Bacillati</taxon>
        <taxon>Bacillota</taxon>
        <taxon>Bacilli</taxon>
        <taxon>Bacillales</taxon>
        <taxon>Bacillaceae</taxon>
    </lineage>
</organism>
<evidence type="ECO:0000256" key="4">
    <source>
        <dbReference type="ARBA" id="ARBA00022679"/>
    </source>
</evidence>
<comment type="subcellular location">
    <subcellularLocation>
        <location evidence="1">Membrane</location>
        <topology evidence="1">Multi-pass membrane protein</topology>
    </subcellularLocation>
</comment>
<evidence type="ECO:0000313" key="9">
    <source>
        <dbReference type="EMBL" id="SFQ03562.1"/>
    </source>
</evidence>
<dbReference type="GO" id="GO:0016020">
    <property type="term" value="C:membrane"/>
    <property type="evidence" value="ECO:0007669"/>
    <property type="project" value="UniProtKB-SubCell"/>
</dbReference>
<feature type="transmembrane region" description="Helical" evidence="8">
    <location>
        <begin position="231"/>
        <end position="252"/>
    </location>
</feature>
<keyword evidence="4 9" id="KW-0808">Transferase</keyword>
<dbReference type="PIRSF" id="PIRSF005355">
    <property type="entry name" value="UBIAD1"/>
    <property type="match status" value="1"/>
</dbReference>
<gene>
    <name evidence="9" type="ORF">SAMN05518683_11565</name>
</gene>
<dbReference type="PANTHER" id="PTHR13929">
    <property type="entry name" value="1,4-DIHYDROXY-2-NAPHTHOATE OCTAPRENYLTRANSFERASE"/>
    <property type="match status" value="1"/>
</dbReference>
<name>A0A1I5V818_9BACI</name>
<evidence type="ECO:0000256" key="5">
    <source>
        <dbReference type="ARBA" id="ARBA00022692"/>
    </source>
</evidence>
<evidence type="ECO:0000256" key="3">
    <source>
        <dbReference type="ARBA" id="ARBA00022428"/>
    </source>
</evidence>
<sequence length="308" mass="33425">MLKKGIQFWRKATRSFALPVIIVPVLLGTAGAFAWEGTFHFFWFLITLVGAAAAHLFSNMINDLWDYRNGADEEVEKEEAAIATNSRILPAGAMSEKAFAAVTWGLFAVAAICGVIIAIGRGWPVLGIAALGALIAYFYVAPPLQFGYRGKGYSEFGIFTAFGILPVMGAYFVQTGAFDFQTFLLSFPVGILTTLVLYNHHFLHPRADEAAGKRTVVVVLGEKKGLILSKWLTAAAFVFVLVCVVFQALPWYGVISLLGFVPLIRMHRSLGDTNPPDAYPPFMGAALKASTRCGGLQIIALIIHGFIT</sequence>
<dbReference type="Pfam" id="PF01040">
    <property type="entry name" value="UbiA"/>
    <property type="match status" value="1"/>
</dbReference>
<dbReference type="InterPro" id="IPR000537">
    <property type="entry name" value="UbiA_prenyltransferase"/>
</dbReference>
<keyword evidence="10" id="KW-1185">Reference proteome</keyword>
<dbReference type="CDD" id="cd13962">
    <property type="entry name" value="PT_UbiA_UBIAD1"/>
    <property type="match status" value="1"/>
</dbReference>
<proteinExistence type="predicted"/>
<dbReference type="OrthoDB" id="9767568at2"/>
<dbReference type="AlphaFoldDB" id="A0A1I5V818"/>
<comment type="pathway">
    <text evidence="2">Quinol/quinone metabolism; menaquinone biosynthesis.</text>
</comment>
<reference evidence="10" key="1">
    <citation type="submission" date="2016-10" db="EMBL/GenBank/DDBJ databases">
        <authorList>
            <person name="Varghese N."/>
            <person name="Submissions S."/>
        </authorList>
    </citation>
    <scope>NUCLEOTIDE SEQUENCE [LARGE SCALE GENOMIC DNA]</scope>
    <source>
        <strain evidence="10">S7</strain>
    </source>
</reference>
<dbReference type="Gene3D" id="1.10.357.140">
    <property type="entry name" value="UbiA prenyltransferase"/>
    <property type="match status" value="1"/>
</dbReference>
<dbReference type="InterPro" id="IPR026046">
    <property type="entry name" value="UBIAD1"/>
</dbReference>
<evidence type="ECO:0000256" key="1">
    <source>
        <dbReference type="ARBA" id="ARBA00004141"/>
    </source>
</evidence>
<evidence type="ECO:0000256" key="6">
    <source>
        <dbReference type="ARBA" id="ARBA00022989"/>
    </source>
</evidence>
<protein>
    <submittedName>
        <fullName evidence="9">1,4-dihydroxy-2-naphthoate octaprenyltransferase</fullName>
    </submittedName>
</protein>
<evidence type="ECO:0000256" key="2">
    <source>
        <dbReference type="ARBA" id="ARBA00004863"/>
    </source>
</evidence>
<dbReference type="UniPathway" id="UPA00079"/>
<feature type="transmembrane region" description="Helical" evidence="8">
    <location>
        <begin position="180"/>
        <end position="198"/>
    </location>
</feature>
<dbReference type="STRING" id="1884432.SAMN05518683_11565"/>
<accession>A0A1I5V818</accession>
<dbReference type="Proteomes" id="UP000198892">
    <property type="component" value="Unassembled WGS sequence"/>
</dbReference>
<feature type="transmembrane region" description="Helical" evidence="8">
    <location>
        <begin position="125"/>
        <end position="144"/>
    </location>
</feature>
<keyword evidence="3" id="KW-0474">Menaquinone biosynthesis</keyword>
<feature type="transmembrane region" description="Helical" evidence="8">
    <location>
        <begin position="98"/>
        <end position="119"/>
    </location>
</feature>
<evidence type="ECO:0000313" key="10">
    <source>
        <dbReference type="Proteomes" id="UP000198892"/>
    </source>
</evidence>
<dbReference type="EMBL" id="FOXD01000015">
    <property type="protein sequence ID" value="SFQ03562.1"/>
    <property type="molecule type" value="Genomic_DNA"/>
</dbReference>
<dbReference type="GO" id="GO:0009234">
    <property type="term" value="P:menaquinone biosynthetic process"/>
    <property type="evidence" value="ECO:0007669"/>
    <property type="project" value="UniProtKB-UniPathway"/>
</dbReference>
<evidence type="ECO:0000256" key="7">
    <source>
        <dbReference type="ARBA" id="ARBA00023136"/>
    </source>
</evidence>